<evidence type="ECO:0000313" key="4">
    <source>
        <dbReference type="EMBL" id="EGC28576.1"/>
    </source>
</evidence>
<dbReference type="PROSITE" id="PS00022">
    <property type="entry name" value="EGF_1"/>
    <property type="match status" value="1"/>
</dbReference>
<dbReference type="VEuPathDB" id="AmoebaDB:DICPUDRAFT_159982"/>
<dbReference type="KEGG" id="dpp:DICPUDRAFT_159982"/>
<dbReference type="EMBL" id="GL871594">
    <property type="protein sequence ID" value="EGC28576.1"/>
    <property type="molecule type" value="Genomic_DNA"/>
</dbReference>
<sequence length="460" mass="51086">SIGKIIILFLLVHIIVTTPSTISISVDTADCIVSSATFYKINCTISSSVPSGNSISALVKVGEISSTVLISSNQVTFFNNCGCVNGDCNPNDGTCKCYSNPYPWGGSECDIPLHYVSSIDESYTEGGNATFYGWFSNTHNNLYIFIGNESCSPIYETTNDRLVCKAPPKKGSFIVFIYQNYQRWYSEKILYNYKEHSFECPNNCTGSVNGRCNGTTGYCLCNSGYDGPDCSIVNPNDKNENLPGNENNINKTTGSTTIKNEKTSFDISIYSLIEFDILGTQVSNYSLKSNWEIKDSGNNSIYPFSQTIQDQKCQIDYIIEEIKQDKIISFADIDFKVSSGSVKMTIIISNYQYANYLNTLQLLMESSVLDNPNDRNCNSEDTKIDTISNQIDSLSFITIRKNSKLLNGRILDRIISDDRPSSISTSIVSKNNNSIIIGMNLPRCKVCKIDPGIYKNINTH</sequence>
<protein>
    <recommendedName>
        <fullName evidence="3">EGF-like domain-containing protein</fullName>
    </recommendedName>
</protein>
<dbReference type="InterPro" id="IPR053331">
    <property type="entry name" value="EGF-like_comC"/>
</dbReference>
<evidence type="ECO:0000256" key="1">
    <source>
        <dbReference type="PROSITE-ProRule" id="PRU00076"/>
    </source>
</evidence>
<dbReference type="Pfam" id="PF22933">
    <property type="entry name" value="ComC_SSD"/>
    <property type="match status" value="1"/>
</dbReference>
<dbReference type="eggNOG" id="KOG1225">
    <property type="taxonomic scope" value="Eukaryota"/>
</dbReference>
<evidence type="ECO:0000313" key="5">
    <source>
        <dbReference type="Proteomes" id="UP000001064"/>
    </source>
</evidence>
<keyword evidence="1" id="KW-1015">Disulfide bond</keyword>
<accession>F1A5F6</accession>
<dbReference type="PROSITE" id="PS50026">
    <property type="entry name" value="EGF_3"/>
    <property type="match status" value="1"/>
</dbReference>
<dbReference type="Proteomes" id="UP000001064">
    <property type="component" value="Unassembled WGS sequence"/>
</dbReference>
<keyword evidence="1" id="KW-0245">EGF-like domain</keyword>
<dbReference type="GeneID" id="10510701"/>
<name>F1A5F6_DICPU</name>
<comment type="caution">
    <text evidence="1">Lacks conserved residue(s) required for the propagation of feature annotation.</text>
</comment>
<feature type="chain" id="PRO_5003262219" description="EGF-like domain-containing protein" evidence="2">
    <location>
        <begin position="18"/>
        <end position="460"/>
    </location>
</feature>
<dbReference type="AlphaFoldDB" id="F1A5F6"/>
<proteinExistence type="predicted"/>
<reference evidence="5" key="1">
    <citation type="journal article" date="2011" name="Genome Biol.">
        <title>Comparative genomics of the social amoebae Dictyostelium discoideum and Dictyostelium purpureum.</title>
        <authorList>
            <consortium name="US DOE Joint Genome Institute (JGI-PGF)"/>
            <person name="Sucgang R."/>
            <person name="Kuo A."/>
            <person name="Tian X."/>
            <person name="Salerno W."/>
            <person name="Parikh A."/>
            <person name="Feasley C.L."/>
            <person name="Dalin E."/>
            <person name="Tu H."/>
            <person name="Huang E."/>
            <person name="Barry K."/>
            <person name="Lindquist E."/>
            <person name="Shapiro H."/>
            <person name="Bruce D."/>
            <person name="Schmutz J."/>
            <person name="Salamov A."/>
            <person name="Fey P."/>
            <person name="Gaudet P."/>
            <person name="Anjard C."/>
            <person name="Babu M.M."/>
            <person name="Basu S."/>
            <person name="Bushmanova Y."/>
            <person name="van der Wel H."/>
            <person name="Katoh-Kurasawa M."/>
            <person name="Dinh C."/>
            <person name="Coutinho P.M."/>
            <person name="Saito T."/>
            <person name="Elias M."/>
            <person name="Schaap P."/>
            <person name="Kay R.R."/>
            <person name="Henrissat B."/>
            <person name="Eichinger L."/>
            <person name="Rivero F."/>
            <person name="Putnam N.H."/>
            <person name="West C.M."/>
            <person name="Loomis W.F."/>
            <person name="Chisholm R.L."/>
            <person name="Shaulsky G."/>
            <person name="Strassmann J.E."/>
            <person name="Queller D.C."/>
            <person name="Kuspa A."/>
            <person name="Grigoriev I.V."/>
        </authorList>
    </citation>
    <scope>NUCLEOTIDE SEQUENCE [LARGE SCALE GENOMIC DNA]</scope>
    <source>
        <strain evidence="5">QSDP1</strain>
    </source>
</reference>
<feature type="non-terminal residue" evidence="4">
    <location>
        <position position="1"/>
    </location>
</feature>
<dbReference type="RefSeq" id="XP_003294900.1">
    <property type="nucleotide sequence ID" value="XM_003294852.1"/>
</dbReference>
<feature type="domain" description="EGF-like" evidence="3">
    <location>
        <begin position="196"/>
        <end position="231"/>
    </location>
</feature>
<evidence type="ECO:0000256" key="2">
    <source>
        <dbReference type="SAM" id="SignalP"/>
    </source>
</evidence>
<dbReference type="InParanoid" id="F1A5F6"/>
<gene>
    <name evidence="4" type="ORF">DICPUDRAFT_159982</name>
</gene>
<dbReference type="InterPro" id="IPR054484">
    <property type="entry name" value="ComC_SSD"/>
</dbReference>
<keyword evidence="2" id="KW-0732">Signal</keyword>
<dbReference type="STRING" id="5786.F1A5F6"/>
<dbReference type="InterPro" id="IPR000742">
    <property type="entry name" value="EGF"/>
</dbReference>
<dbReference type="PROSITE" id="PS01186">
    <property type="entry name" value="EGF_2"/>
    <property type="match status" value="1"/>
</dbReference>
<organism evidence="4 5">
    <name type="scientific">Dictyostelium purpureum</name>
    <name type="common">Slime mold</name>
    <dbReference type="NCBI Taxonomy" id="5786"/>
    <lineage>
        <taxon>Eukaryota</taxon>
        <taxon>Amoebozoa</taxon>
        <taxon>Evosea</taxon>
        <taxon>Eumycetozoa</taxon>
        <taxon>Dictyostelia</taxon>
        <taxon>Dictyosteliales</taxon>
        <taxon>Dictyosteliaceae</taxon>
        <taxon>Dictyostelium</taxon>
    </lineage>
</organism>
<feature type="signal peptide" evidence="2">
    <location>
        <begin position="1"/>
        <end position="17"/>
    </location>
</feature>
<keyword evidence="5" id="KW-1185">Reference proteome</keyword>
<dbReference type="PANTHER" id="PTHR24032">
    <property type="entry name" value="EGF-LIKE DOMAIN-CONTAINING PROTEIN-RELATED-RELATED"/>
    <property type="match status" value="1"/>
</dbReference>
<evidence type="ECO:0000259" key="3">
    <source>
        <dbReference type="PROSITE" id="PS50026"/>
    </source>
</evidence>
<dbReference type="OrthoDB" id="26095at2759"/>
<feature type="disulfide bond" evidence="1">
    <location>
        <begin position="221"/>
        <end position="230"/>
    </location>
</feature>